<dbReference type="RefSeq" id="XP_030921237.1">
    <property type="nucleotide sequence ID" value="XM_031065377.1"/>
</dbReference>
<feature type="compositionally biased region" description="Basic and acidic residues" evidence="1">
    <location>
        <begin position="1082"/>
        <end position="1102"/>
    </location>
</feature>
<feature type="compositionally biased region" description="Basic and acidic residues" evidence="1">
    <location>
        <begin position="1065"/>
        <end position="1075"/>
    </location>
</feature>
<reference evidence="3" key="1">
    <citation type="submission" date="2025-08" db="UniProtKB">
        <authorList>
            <consortium name="RefSeq"/>
        </authorList>
    </citation>
    <scope>IDENTIFICATION</scope>
</reference>
<evidence type="ECO:0000313" key="3">
    <source>
        <dbReference type="RefSeq" id="XP_030921237.1"/>
    </source>
</evidence>
<protein>
    <submittedName>
        <fullName evidence="3">Regulator of G-protein signaling protein-like</fullName>
    </submittedName>
</protein>
<evidence type="ECO:0000313" key="2">
    <source>
        <dbReference type="Proteomes" id="UP000504602"/>
    </source>
</evidence>
<dbReference type="InterPro" id="IPR053282">
    <property type="entry name" value="RGS_domain-containing"/>
</dbReference>
<feature type="compositionally biased region" description="Basic and acidic residues" evidence="1">
    <location>
        <begin position="1021"/>
        <end position="1031"/>
    </location>
</feature>
<gene>
    <name evidence="3" type="primary">RGSL1</name>
</gene>
<dbReference type="SUPFAM" id="SSF48097">
    <property type="entry name" value="Regulator of G-protein signaling, RGS"/>
    <property type="match status" value="1"/>
</dbReference>
<dbReference type="GeneID" id="102040922"/>
<keyword evidence="2" id="KW-1185">Reference proteome</keyword>
<feature type="region of interest" description="Disordered" evidence="1">
    <location>
        <begin position="1012"/>
        <end position="1147"/>
    </location>
</feature>
<feature type="compositionally biased region" description="Low complexity" evidence="1">
    <location>
        <begin position="1032"/>
        <end position="1051"/>
    </location>
</feature>
<feature type="region of interest" description="Disordered" evidence="1">
    <location>
        <begin position="833"/>
        <end position="868"/>
    </location>
</feature>
<dbReference type="PANTHER" id="PTHR47079:SF1">
    <property type="entry name" value="REGULATOR OF G-PROTEIN SIGNALING PROTEIN-LIKE"/>
    <property type="match status" value="1"/>
</dbReference>
<organism evidence="2 3">
    <name type="scientific">Geospiza fortis</name>
    <name type="common">Medium ground-finch</name>
    <dbReference type="NCBI Taxonomy" id="48883"/>
    <lineage>
        <taxon>Eukaryota</taxon>
        <taxon>Metazoa</taxon>
        <taxon>Chordata</taxon>
        <taxon>Craniata</taxon>
        <taxon>Vertebrata</taxon>
        <taxon>Euteleostomi</taxon>
        <taxon>Archelosauria</taxon>
        <taxon>Archosauria</taxon>
        <taxon>Dinosauria</taxon>
        <taxon>Saurischia</taxon>
        <taxon>Theropoda</taxon>
        <taxon>Coelurosauria</taxon>
        <taxon>Aves</taxon>
        <taxon>Neognathae</taxon>
        <taxon>Neoaves</taxon>
        <taxon>Telluraves</taxon>
        <taxon>Australaves</taxon>
        <taxon>Passeriformes</taxon>
        <taxon>Thraupidae</taxon>
        <taxon>Geospiza</taxon>
    </lineage>
</organism>
<dbReference type="InterPro" id="IPR036305">
    <property type="entry name" value="RGS_sf"/>
</dbReference>
<feature type="compositionally biased region" description="Basic residues" evidence="1">
    <location>
        <begin position="851"/>
        <end position="863"/>
    </location>
</feature>
<dbReference type="AlphaFoldDB" id="A0A8N5F430"/>
<accession>A0A8N5F430</accession>
<proteinExistence type="predicted"/>
<dbReference type="Proteomes" id="UP000504602">
    <property type="component" value="Unplaced"/>
</dbReference>
<sequence length="1147" mass="129655">MMTAASIASTDMGLLLQDDVFVDFFNIFLSLPIFGQTPLYISGMAVRDHFNPGRRFAVKPWAEHDPFKVLLQFMGSSPQDASPAALLAWLEKHRLPPSCKSSLCLHLVLWAAGAHLPHHGLYHSLQEEIGPAAPLAAGLALPGACPLGRASAPAELLNWHSADQWLLERCISGSQGMQHLCAFLRGTAGEELIDFWLITERLLGLDESDGSQRELFLSLEHRLRATHLREGSSVLTFCTTIVGSLPKTRHIQSISTRREILSKMQEQVLFMIQSYWLPKFFVHCKMGMEEEELCWPLLQEYQERLSQAAWQPPGLAELLPTMHIKRSQGVPGSYCSQKAKAEVWALVKEGRHSQELKRATFQVKAEKQPGPAGSREELWLDKDAVGSTPQQSWQPAFGGRGGATFPGRPQSSAVQDLQNLCKEKILPVLLPSASLARLPSLKKPVKTLDFLPWALSAEACAGRPFRDFLQHQNRPLETLLLDLWHDLEEFLPVVLDSSRENSFFLRHLIGEKICKTYLEDSSIEKLPLETRTLVSLWNRLIYGEFSPWIFRAQQEICKVLCGLYEEFLAADDRTFLQFMAPGMDVPMAEVPGRAAGRWGHFHLSQRMNQALQLGQALHGTRSLEGVSSKHWQLLAARDLQKGGSIQAEMELLLGSAESQRMIADELAVSSPSREEELLQLTKAALAVASERIARENAAAAARKREARKRRSGTSQHTALLLPLSQVFPSAPLQCHCSLFAHLDLSDQKQKRKEQQQEQQQDLLPWNRKPRSRRPRFVQDGTGDRKTQRMAWAWDAIRELVRSFCKFKRDMKNQTCRAEFQEFLCQERRNKRENLPVKEKKSKSPAKSPAKSPRKLKDKGKGKGKGQQQKVTLIKRRILDKQIIIVNFLVDDLRFYLEMDRFSKLADGMEDAEPQNMESENYGSFLKKKLEIISKLFLNSDIPPKLRVNISEKERDFIWRSSSKGPLTRAIYHNAKVTLFPILMYFWRRFCTWKVMRTFQAYQELSSFGISEEEESFELPDEGDRSSQEPKAGRSSQGQQQDRSSKVQQQDRSSQEPKGGRSSKVQQEKSSQEPKGSRSSKVQQEKSSQEPKGGRSSRGHKEGSVPASSPAKSPSKAPKNPGPKKLEAVASTTHHAPGLFFQCRNTQT</sequence>
<dbReference type="CTD" id="353299"/>
<feature type="compositionally biased region" description="Low complexity" evidence="1">
    <location>
        <begin position="1103"/>
        <end position="1118"/>
    </location>
</feature>
<feature type="region of interest" description="Disordered" evidence="1">
    <location>
        <begin position="749"/>
        <end position="784"/>
    </location>
</feature>
<evidence type="ECO:0000256" key="1">
    <source>
        <dbReference type="SAM" id="MobiDB-lite"/>
    </source>
</evidence>
<name>A0A8N5F430_GEOFO</name>
<dbReference type="OrthoDB" id="9644022at2759"/>
<dbReference type="PANTHER" id="PTHR47079">
    <property type="entry name" value="REGULATOR OF G-PROTEIN SIGNALING PROTEIN-LIKE"/>
    <property type="match status" value="1"/>
</dbReference>